<proteinExistence type="predicted"/>
<name>A0A6P8YSR9_THRPL</name>
<organism evidence="4">
    <name type="scientific">Thrips palmi</name>
    <name type="common">Melon thrips</name>
    <dbReference type="NCBI Taxonomy" id="161013"/>
    <lineage>
        <taxon>Eukaryota</taxon>
        <taxon>Metazoa</taxon>
        <taxon>Ecdysozoa</taxon>
        <taxon>Arthropoda</taxon>
        <taxon>Hexapoda</taxon>
        <taxon>Insecta</taxon>
        <taxon>Pterygota</taxon>
        <taxon>Neoptera</taxon>
        <taxon>Paraneoptera</taxon>
        <taxon>Thysanoptera</taxon>
        <taxon>Terebrantia</taxon>
        <taxon>Thripoidea</taxon>
        <taxon>Thripidae</taxon>
        <taxon>Thrips</taxon>
    </lineage>
</organism>
<evidence type="ECO:0000313" key="3">
    <source>
        <dbReference type="Proteomes" id="UP000515158"/>
    </source>
</evidence>
<dbReference type="GeneID" id="117644635"/>
<feature type="region of interest" description="Disordered" evidence="1">
    <location>
        <begin position="61"/>
        <end position="162"/>
    </location>
</feature>
<dbReference type="InParanoid" id="A0A6P8YSR9"/>
<evidence type="ECO:0000313" key="4">
    <source>
        <dbReference type="RefSeq" id="XP_034240136.1"/>
    </source>
</evidence>
<dbReference type="AlphaFoldDB" id="A0A6P8YSR9"/>
<feature type="signal peptide" evidence="2">
    <location>
        <begin position="1"/>
        <end position="22"/>
    </location>
</feature>
<protein>
    <submittedName>
        <fullName evidence="4">Salivary glue protein Sgs-3-like</fullName>
    </submittedName>
</protein>
<evidence type="ECO:0000256" key="1">
    <source>
        <dbReference type="SAM" id="MobiDB-lite"/>
    </source>
</evidence>
<dbReference type="PROSITE" id="PS51257">
    <property type="entry name" value="PROKAR_LIPOPROTEIN"/>
    <property type="match status" value="1"/>
</dbReference>
<gene>
    <name evidence="4" type="primary">LOC117644635</name>
</gene>
<evidence type="ECO:0000256" key="2">
    <source>
        <dbReference type="SAM" id="SignalP"/>
    </source>
</evidence>
<dbReference type="KEGG" id="tpal:117644635"/>
<feature type="chain" id="PRO_5027806818" evidence="2">
    <location>
        <begin position="23"/>
        <end position="270"/>
    </location>
</feature>
<accession>A0A6P8YSR9</accession>
<keyword evidence="2" id="KW-0732">Signal</keyword>
<sequence length="270" mass="27123">MAWTRIAVAVAVVGMVLACCSAQLPGSLTTDGTSMTAISTTATSPSATSTTATLAQGALTMATSPSATSPSATSPSDTSPTATSMTATSAKGTLTTATSPSATSPSDTSPTATSMTATSAKGTLTTATSPSATSPTATSPTATSTTVTPPSTTSTTATSPTSRQVVDIVTCTVTFTTSLLPVLSSSVMLPDALLAANMYSLGDFDGCLSVPEAVYCLLDVEVRPARQSGAPPLLTHPGDEVSPFEPPHGHNATLWDLLLVRCTRREVHVF</sequence>
<dbReference type="RefSeq" id="XP_034240136.1">
    <property type="nucleotide sequence ID" value="XM_034384245.1"/>
</dbReference>
<dbReference type="Proteomes" id="UP000515158">
    <property type="component" value="Unplaced"/>
</dbReference>
<keyword evidence="3" id="KW-1185">Reference proteome</keyword>
<reference evidence="4" key="1">
    <citation type="submission" date="2025-08" db="UniProtKB">
        <authorList>
            <consortium name="RefSeq"/>
        </authorList>
    </citation>
    <scope>IDENTIFICATION</scope>
    <source>
        <tissue evidence="4">Total insect</tissue>
    </source>
</reference>